<keyword evidence="6" id="KW-1185">Reference proteome</keyword>
<dbReference type="Pfam" id="PF01458">
    <property type="entry name" value="SUFBD_core"/>
    <property type="match status" value="1"/>
</dbReference>
<accession>A0A0P6XBX8</accession>
<gene>
    <name evidence="5" type="ORF">ADN00_15350</name>
</gene>
<evidence type="ECO:0000256" key="2">
    <source>
        <dbReference type="SAM" id="MobiDB-lite"/>
    </source>
</evidence>
<evidence type="ECO:0000259" key="3">
    <source>
        <dbReference type="Pfam" id="PF01458"/>
    </source>
</evidence>
<dbReference type="InterPro" id="IPR055346">
    <property type="entry name" value="Fe-S_cluster_assembly_SufBD"/>
</dbReference>
<organism evidence="5 6">
    <name type="scientific">Ornatilinea apprima</name>
    <dbReference type="NCBI Taxonomy" id="1134406"/>
    <lineage>
        <taxon>Bacteria</taxon>
        <taxon>Bacillati</taxon>
        <taxon>Chloroflexota</taxon>
        <taxon>Anaerolineae</taxon>
        <taxon>Anaerolineales</taxon>
        <taxon>Anaerolineaceae</taxon>
        <taxon>Ornatilinea</taxon>
    </lineage>
</organism>
<feature type="region of interest" description="Disordered" evidence="2">
    <location>
        <begin position="1"/>
        <end position="20"/>
    </location>
</feature>
<dbReference type="PATRIC" id="fig|1134406.4.peg.772"/>
<comment type="similarity">
    <text evidence="1">Belongs to the iron-sulfur cluster assembly SufBD family.</text>
</comment>
<sequence>MKVVSRSRSRGEQKQEWSFRKEDVRDSGSALIDAYRNEAWKIFNNLEMPDRTNEAWRRTDIRGLAVNRFSLPAQGAFTHLEQPPQRLLESVTGESHGGQVLLYAGGAETRLDETVKAQGVIFCDLLTAEREYPDLLGKAMGKVIGAGEGKFAALSGSLAQMGVFLYVPKNVVVENPLHSLLWGPGIDLAYVSHIVVYLEEGASVTYVHEAASPTYETGQTLHSGLFEVHVGRGANLRLVELQSWGEHVWNFSHERVEVEADANLDWIFGAVGSRLTKNFSDLNLIGRGATGKMSGFFFTDHEQHLDHDTQQNHMAPHTTSDLLFKGALLGHSRSVWQGMIYVSPDATKTDGYQANRNLVLSPNARADSIPGLEIKTDDVRCTHGATVGQIDPEPVFYLMSRGISKRDAERLIVEGFFDPIMQRIPFEGVRQRFQTAIQDKMQSYGI</sequence>
<dbReference type="Proteomes" id="UP000050417">
    <property type="component" value="Unassembled WGS sequence"/>
</dbReference>
<evidence type="ECO:0000256" key="1">
    <source>
        <dbReference type="ARBA" id="ARBA00043967"/>
    </source>
</evidence>
<proteinExistence type="inferred from homology"/>
<dbReference type="Pfam" id="PF19295">
    <property type="entry name" value="SufBD_N"/>
    <property type="match status" value="1"/>
</dbReference>
<dbReference type="STRING" id="1134406.ADN00_15350"/>
<dbReference type="PANTHER" id="PTHR43575:SF1">
    <property type="entry name" value="PROTEIN ABCI7, CHLOROPLASTIC"/>
    <property type="match status" value="1"/>
</dbReference>
<evidence type="ECO:0000259" key="4">
    <source>
        <dbReference type="Pfam" id="PF19295"/>
    </source>
</evidence>
<feature type="compositionally biased region" description="Basic and acidic residues" evidence="2">
    <location>
        <begin position="9"/>
        <end position="20"/>
    </location>
</feature>
<feature type="domain" description="SUF system FeS cluster assembly SufBD N-terminal" evidence="4">
    <location>
        <begin position="21"/>
        <end position="177"/>
    </location>
</feature>
<protein>
    <recommendedName>
        <fullName evidence="7">Fe-S cluster assembly protein SufD</fullName>
    </recommendedName>
</protein>
<dbReference type="AlphaFoldDB" id="A0A0P6XBX8"/>
<dbReference type="GO" id="GO:0016226">
    <property type="term" value="P:iron-sulfur cluster assembly"/>
    <property type="evidence" value="ECO:0007669"/>
    <property type="project" value="InterPro"/>
</dbReference>
<comment type="caution">
    <text evidence="5">The sequence shown here is derived from an EMBL/GenBank/DDBJ whole genome shotgun (WGS) entry which is preliminary data.</text>
</comment>
<dbReference type="PANTHER" id="PTHR43575">
    <property type="entry name" value="PROTEIN ABCI7, CHLOROPLASTIC"/>
    <property type="match status" value="1"/>
</dbReference>
<dbReference type="InterPro" id="IPR011542">
    <property type="entry name" value="SUF_FeS_clus_asmbl_SufD"/>
</dbReference>
<evidence type="ECO:0000313" key="5">
    <source>
        <dbReference type="EMBL" id="KPL72293.1"/>
    </source>
</evidence>
<dbReference type="EMBL" id="LGCL01000039">
    <property type="protein sequence ID" value="KPL72293.1"/>
    <property type="molecule type" value="Genomic_DNA"/>
</dbReference>
<dbReference type="InterPro" id="IPR000825">
    <property type="entry name" value="SUF_FeS_clus_asmbl_SufBD_core"/>
</dbReference>
<evidence type="ECO:0000313" key="6">
    <source>
        <dbReference type="Proteomes" id="UP000050417"/>
    </source>
</evidence>
<reference evidence="5 6" key="1">
    <citation type="submission" date="2015-07" db="EMBL/GenBank/DDBJ databases">
        <title>Genome sequence of Ornatilinea apprima DSM 23815.</title>
        <authorList>
            <person name="Hemp J."/>
            <person name="Ward L.M."/>
            <person name="Pace L.A."/>
            <person name="Fischer W.W."/>
        </authorList>
    </citation>
    <scope>NUCLEOTIDE SEQUENCE [LARGE SCALE GENOMIC DNA]</scope>
    <source>
        <strain evidence="5 6">P3M-1</strain>
    </source>
</reference>
<dbReference type="SUPFAM" id="SSF101960">
    <property type="entry name" value="Stabilizer of iron transporter SufD"/>
    <property type="match status" value="1"/>
</dbReference>
<dbReference type="InterPro" id="IPR045595">
    <property type="entry name" value="SufBD_N"/>
</dbReference>
<feature type="domain" description="SUF system FeS cluster assembly SufBD core" evidence="3">
    <location>
        <begin position="189"/>
        <end position="416"/>
    </location>
</feature>
<name>A0A0P6XBX8_9CHLR</name>
<evidence type="ECO:0008006" key="7">
    <source>
        <dbReference type="Google" id="ProtNLM"/>
    </source>
</evidence>
<dbReference type="NCBIfam" id="TIGR01981">
    <property type="entry name" value="sufD"/>
    <property type="match status" value="1"/>
</dbReference>
<dbReference type="InterPro" id="IPR037284">
    <property type="entry name" value="SUF_FeS_clus_asmbl_SufBD_sf"/>
</dbReference>